<reference evidence="1" key="2">
    <citation type="journal article" date="2021" name="PeerJ">
        <title>Extensive microbial diversity within the chicken gut microbiome revealed by metagenomics and culture.</title>
        <authorList>
            <person name="Gilroy R."/>
            <person name="Ravi A."/>
            <person name="Getino M."/>
            <person name="Pursley I."/>
            <person name="Horton D.L."/>
            <person name="Alikhan N.F."/>
            <person name="Baker D."/>
            <person name="Gharbi K."/>
            <person name="Hall N."/>
            <person name="Watson M."/>
            <person name="Adriaenssens E.M."/>
            <person name="Foster-Nyarko E."/>
            <person name="Jarju S."/>
            <person name="Secka A."/>
            <person name="Antonio M."/>
            <person name="Oren A."/>
            <person name="Chaudhuri R.R."/>
            <person name="La Ragione R."/>
            <person name="Hildebrand F."/>
            <person name="Pallen M.J."/>
        </authorList>
    </citation>
    <scope>NUCLEOTIDE SEQUENCE</scope>
    <source>
        <strain evidence="1">8207</strain>
    </source>
</reference>
<evidence type="ECO:0000313" key="1">
    <source>
        <dbReference type="EMBL" id="MBO8424979.1"/>
    </source>
</evidence>
<dbReference type="Proteomes" id="UP000823630">
    <property type="component" value="Unassembled WGS sequence"/>
</dbReference>
<accession>A0A9D9DGV3</accession>
<organism evidence="1 2">
    <name type="scientific">Candidatus Enterousia avistercoris</name>
    <dbReference type="NCBI Taxonomy" id="2840788"/>
    <lineage>
        <taxon>Bacteria</taxon>
        <taxon>Pseudomonadati</taxon>
        <taxon>Pseudomonadota</taxon>
        <taxon>Alphaproteobacteria</taxon>
        <taxon>Candidatus Enterousia</taxon>
    </lineage>
</organism>
<dbReference type="EMBL" id="JADINC010000012">
    <property type="protein sequence ID" value="MBO8424979.1"/>
    <property type="molecule type" value="Genomic_DNA"/>
</dbReference>
<proteinExistence type="predicted"/>
<sequence length="88" mass="10949">MDKIITEYEIEYFENLYPDRTNTCPYDKSLCLRKELRKQKWKKHISDIAIKQQNIMFFTSEDMFDMCPYQKPEMCNRYVYWKNNGKIR</sequence>
<gene>
    <name evidence="1" type="ORF">IAC69_00680</name>
</gene>
<name>A0A9D9DGV3_9PROT</name>
<evidence type="ECO:0000313" key="2">
    <source>
        <dbReference type="Proteomes" id="UP000823630"/>
    </source>
</evidence>
<comment type="caution">
    <text evidence="1">The sequence shown here is derived from an EMBL/GenBank/DDBJ whole genome shotgun (WGS) entry which is preliminary data.</text>
</comment>
<protein>
    <submittedName>
        <fullName evidence="1">Uncharacterized protein</fullName>
    </submittedName>
</protein>
<reference evidence="1" key="1">
    <citation type="submission" date="2020-10" db="EMBL/GenBank/DDBJ databases">
        <authorList>
            <person name="Gilroy R."/>
        </authorList>
    </citation>
    <scope>NUCLEOTIDE SEQUENCE</scope>
    <source>
        <strain evidence="1">8207</strain>
    </source>
</reference>
<dbReference type="AlphaFoldDB" id="A0A9D9DGV3"/>